<dbReference type="PANTHER" id="PTHR38445">
    <property type="entry name" value="HTH-TYPE TRANSCRIPTIONAL REPRESSOR YTRA"/>
    <property type="match status" value="1"/>
</dbReference>
<dbReference type="GO" id="GO:0003677">
    <property type="term" value="F:DNA binding"/>
    <property type="evidence" value="ECO:0007669"/>
    <property type="project" value="UniProtKB-KW"/>
</dbReference>
<dbReference type="EMBL" id="JACHMH010000001">
    <property type="protein sequence ID" value="MBB4676112.1"/>
    <property type="molecule type" value="Genomic_DNA"/>
</dbReference>
<dbReference type="Pfam" id="PF00392">
    <property type="entry name" value="GntR"/>
    <property type="match status" value="1"/>
</dbReference>
<evidence type="ECO:0000256" key="1">
    <source>
        <dbReference type="ARBA" id="ARBA00023015"/>
    </source>
</evidence>
<dbReference type="InterPro" id="IPR000524">
    <property type="entry name" value="Tscrpt_reg_HTH_GntR"/>
</dbReference>
<evidence type="ECO:0000256" key="2">
    <source>
        <dbReference type="ARBA" id="ARBA00023125"/>
    </source>
</evidence>
<evidence type="ECO:0000313" key="6">
    <source>
        <dbReference type="Proteomes" id="UP000533598"/>
    </source>
</evidence>
<dbReference type="SUPFAM" id="SSF46785">
    <property type="entry name" value="Winged helix' DNA-binding domain"/>
    <property type="match status" value="1"/>
</dbReference>
<dbReference type="PROSITE" id="PS50949">
    <property type="entry name" value="HTH_GNTR"/>
    <property type="match status" value="1"/>
</dbReference>
<evidence type="ECO:0000313" key="5">
    <source>
        <dbReference type="EMBL" id="MBB4676112.1"/>
    </source>
</evidence>
<dbReference type="SMART" id="SM00345">
    <property type="entry name" value="HTH_GNTR"/>
    <property type="match status" value="1"/>
</dbReference>
<keyword evidence="2" id="KW-0238">DNA-binding</keyword>
<accession>A0A7W7C7Y4</accession>
<comment type="caution">
    <text evidence="5">The sequence shown here is derived from an EMBL/GenBank/DDBJ whole genome shotgun (WGS) entry which is preliminary data.</text>
</comment>
<sequence length="123" mass="13607">MDRAAGMPAYRQLMHQVRDAVRLGWLRPGDRLPTVREVVATCGVNQNTVLKAYRELELAGLLEVRQGSGTFVRSTVESTATDLSPELRRQLEDWVRSAREAGLNDEDMRALLGAALTREDGGA</sequence>
<dbReference type="AlphaFoldDB" id="A0A7W7C7Y4"/>
<keyword evidence="1" id="KW-0805">Transcription regulation</keyword>
<protein>
    <submittedName>
        <fullName evidence="5">GntR family transcriptional regulator</fullName>
    </submittedName>
</protein>
<keyword evidence="6" id="KW-1185">Reference proteome</keyword>
<dbReference type="CDD" id="cd07377">
    <property type="entry name" value="WHTH_GntR"/>
    <property type="match status" value="1"/>
</dbReference>
<dbReference type="Proteomes" id="UP000533598">
    <property type="component" value="Unassembled WGS sequence"/>
</dbReference>
<gene>
    <name evidence="5" type="ORF">HNR67_002230</name>
</gene>
<feature type="domain" description="HTH gntR-type" evidence="4">
    <location>
        <begin position="7"/>
        <end position="75"/>
    </location>
</feature>
<proteinExistence type="predicted"/>
<evidence type="ECO:0000259" key="4">
    <source>
        <dbReference type="PROSITE" id="PS50949"/>
    </source>
</evidence>
<keyword evidence="3" id="KW-0804">Transcription</keyword>
<dbReference type="InterPro" id="IPR036390">
    <property type="entry name" value="WH_DNA-bd_sf"/>
</dbReference>
<name>A0A7W7C7Y4_9PSEU</name>
<reference evidence="5 6" key="1">
    <citation type="submission" date="2020-08" db="EMBL/GenBank/DDBJ databases">
        <title>Sequencing the genomes of 1000 actinobacteria strains.</title>
        <authorList>
            <person name="Klenk H.-P."/>
        </authorList>
    </citation>
    <scope>NUCLEOTIDE SEQUENCE [LARGE SCALE GENOMIC DNA]</scope>
    <source>
        <strain evidence="5 6">DSM 44230</strain>
    </source>
</reference>
<dbReference type="GO" id="GO:0003700">
    <property type="term" value="F:DNA-binding transcription factor activity"/>
    <property type="evidence" value="ECO:0007669"/>
    <property type="project" value="InterPro"/>
</dbReference>
<dbReference type="InterPro" id="IPR036388">
    <property type="entry name" value="WH-like_DNA-bd_sf"/>
</dbReference>
<dbReference type="Gene3D" id="1.10.10.10">
    <property type="entry name" value="Winged helix-like DNA-binding domain superfamily/Winged helix DNA-binding domain"/>
    <property type="match status" value="1"/>
</dbReference>
<evidence type="ECO:0000256" key="3">
    <source>
        <dbReference type="ARBA" id="ARBA00023163"/>
    </source>
</evidence>
<dbReference type="PANTHER" id="PTHR38445:SF7">
    <property type="entry name" value="GNTR-FAMILY TRANSCRIPTIONAL REGULATOR"/>
    <property type="match status" value="1"/>
</dbReference>
<organism evidence="5 6">
    <name type="scientific">Crossiella cryophila</name>
    <dbReference type="NCBI Taxonomy" id="43355"/>
    <lineage>
        <taxon>Bacteria</taxon>
        <taxon>Bacillati</taxon>
        <taxon>Actinomycetota</taxon>
        <taxon>Actinomycetes</taxon>
        <taxon>Pseudonocardiales</taxon>
        <taxon>Pseudonocardiaceae</taxon>
        <taxon>Crossiella</taxon>
    </lineage>
</organism>